<reference evidence="1 2" key="1">
    <citation type="submission" date="2015-10" db="EMBL/GenBank/DDBJ databases">
        <title>Genomic differences between typical nodule nitrogen-fixing rhizobial strains and those coming from bean seeds.</title>
        <authorList>
            <person name="Peralta H."/>
            <person name="Aguilar-Vera A."/>
            <person name="Diaz R."/>
            <person name="Mora Y."/>
            <person name="Martinez-Batallar G."/>
            <person name="Salazar E."/>
            <person name="Vargas-Lagunas C."/>
            <person name="Encarnacion S."/>
            <person name="Girard L."/>
            <person name="Mora J."/>
        </authorList>
    </citation>
    <scope>NUCLEOTIDE SEQUENCE [LARGE SCALE GENOMIC DNA]</scope>
    <source>
        <strain evidence="1 2">CFNEI 73</strain>
        <plasmid evidence="1 2">C</plasmid>
    </source>
</reference>
<evidence type="ECO:0000313" key="1">
    <source>
        <dbReference type="EMBL" id="APG93835.1"/>
    </source>
</evidence>
<dbReference type="OrthoDB" id="9811610at2"/>
<dbReference type="AlphaFoldDB" id="A0A1L3LUR8"/>
<dbReference type="PANTHER" id="PTHR36443">
    <property type="entry name" value="BSR5223 PROTEIN"/>
    <property type="match status" value="1"/>
</dbReference>
<proteinExistence type="predicted"/>
<dbReference type="PANTHER" id="PTHR36443:SF1">
    <property type="entry name" value="BSR5223 PROTEIN"/>
    <property type="match status" value="1"/>
</dbReference>
<evidence type="ECO:0000313" key="2">
    <source>
        <dbReference type="Proteomes" id="UP000182306"/>
    </source>
</evidence>
<dbReference type="KEGG" id="same:SAMCFNEI73_pC0111"/>
<accession>A0A1L3LUR8</accession>
<dbReference type="RefSeq" id="WP_064253077.1">
    <property type="nucleotide sequence ID" value="NZ_CP013110.1"/>
</dbReference>
<dbReference type="Pfam" id="PF11146">
    <property type="entry name" value="DUF2905"/>
    <property type="match status" value="1"/>
</dbReference>
<organism evidence="1 2">
    <name type="scientific">Sinorhizobium americanum</name>
    <dbReference type="NCBI Taxonomy" id="194963"/>
    <lineage>
        <taxon>Bacteria</taxon>
        <taxon>Pseudomonadati</taxon>
        <taxon>Pseudomonadota</taxon>
        <taxon>Alphaproteobacteria</taxon>
        <taxon>Hyphomicrobiales</taxon>
        <taxon>Rhizobiaceae</taxon>
        <taxon>Sinorhizobium/Ensifer group</taxon>
        <taxon>Sinorhizobium</taxon>
    </lineage>
</organism>
<protein>
    <submittedName>
        <fullName evidence="1">Uncharacterized protein</fullName>
    </submittedName>
</protein>
<dbReference type="InterPro" id="IPR021320">
    <property type="entry name" value="DUF2905"/>
</dbReference>
<keyword evidence="1" id="KW-0614">Plasmid</keyword>
<dbReference type="EMBL" id="CP013110">
    <property type="protein sequence ID" value="APG93835.1"/>
    <property type="molecule type" value="Genomic_DNA"/>
</dbReference>
<geneLocation type="plasmid" evidence="1 2">
    <name>C</name>
</geneLocation>
<keyword evidence="2" id="KW-1185">Reference proteome</keyword>
<sequence length="66" mass="7379">MSRILIIIGLIIVAVGILWPWLTRIGFGRLPGDILIVRENVSIYIPITTGLIVSILLTVVLWLTNR</sequence>
<dbReference type="Proteomes" id="UP000182306">
    <property type="component" value="Plasmid C"/>
</dbReference>
<gene>
    <name evidence="1" type="ORF">SAMCFNEI73_pC0111</name>
</gene>
<name>A0A1L3LUR8_9HYPH</name>